<dbReference type="NCBIfam" id="TIGR02118">
    <property type="entry name" value="EthD family reductase"/>
    <property type="match status" value="1"/>
</dbReference>
<dbReference type="SUPFAM" id="SSF54909">
    <property type="entry name" value="Dimeric alpha+beta barrel"/>
    <property type="match status" value="1"/>
</dbReference>
<dbReference type="OMA" id="WENAEAF"/>
<sequence>MVFIVSALYKKTENFKLDYYKDHHMPLAMERFKSFGLKSYKISELNSEVSQGYAVHTIMEWDSEEGMMKGFAEHGQEMRDDLDNFSDVEPVGLQPSTSLE</sequence>
<reference evidence="2 3" key="1">
    <citation type="journal article" date="2014" name="BMC Genomics">
        <title>Genome sequencing of four Aureobasidium pullulans varieties: biotechnological potential, stress tolerance, and description of new species.</title>
        <authorList>
            <person name="Gostin Ar C."/>
            <person name="Ohm R.A."/>
            <person name="Kogej T."/>
            <person name="Sonjak S."/>
            <person name="Turk M."/>
            <person name="Zajc J."/>
            <person name="Zalar P."/>
            <person name="Grube M."/>
            <person name="Sun H."/>
            <person name="Han J."/>
            <person name="Sharma A."/>
            <person name="Chiniquy J."/>
            <person name="Ngan C.Y."/>
            <person name="Lipzen A."/>
            <person name="Barry K."/>
            <person name="Grigoriev I.V."/>
            <person name="Gunde-Cimerman N."/>
        </authorList>
    </citation>
    <scope>NUCLEOTIDE SEQUENCE [LARGE SCALE GENOMIC DNA]</scope>
    <source>
        <strain evidence="2 3">EXF-2481</strain>
    </source>
</reference>
<dbReference type="Proteomes" id="UP000030641">
    <property type="component" value="Unassembled WGS sequence"/>
</dbReference>
<dbReference type="InterPro" id="IPR009799">
    <property type="entry name" value="EthD_dom"/>
</dbReference>
<protein>
    <recommendedName>
        <fullName evidence="4">EthD domain-containing protein</fullName>
    </recommendedName>
</protein>
<evidence type="ECO:0008006" key="4">
    <source>
        <dbReference type="Google" id="ProtNLM"/>
    </source>
</evidence>
<dbReference type="EMBL" id="KL584767">
    <property type="protein sequence ID" value="KEQ93116.1"/>
    <property type="molecule type" value="Genomic_DNA"/>
</dbReference>
<dbReference type="InParanoid" id="A0A074Z267"/>
<dbReference type="STRING" id="1043005.A0A074Z267"/>
<proteinExistence type="inferred from homology"/>
<dbReference type="OrthoDB" id="4892971at2759"/>
<gene>
    <name evidence="2" type="ORF">AUEXF2481DRAFT_42343</name>
</gene>
<accession>A0A074Z267</accession>
<comment type="similarity">
    <text evidence="1">Belongs to the tpcK family.</text>
</comment>
<dbReference type="PANTHER" id="PTHR40260">
    <property type="entry name" value="BLR8190 PROTEIN"/>
    <property type="match status" value="1"/>
</dbReference>
<dbReference type="RefSeq" id="XP_013341589.1">
    <property type="nucleotide sequence ID" value="XM_013486135.1"/>
</dbReference>
<dbReference type="Gene3D" id="3.30.70.100">
    <property type="match status" value="1"/>
</dbReference>
<dbReference type="AlphaFoldDB" id="A0A074Z267"/>
<evidence type="ECO:0000313" key="3">
    <source>
        <dbReference type="Proteomes" id="UP000030641"/>
    </source>
</evidence>
<dbReference type="HOGENOM" id="CLU_115019_1_2_1"/>
<evidence type="ECO:0000313" key="2">
    <source>
        <dbReference type="EMBL" id="KEQ93116.1"/>
    </source>
</evidence>
<organism evidence="2 3">
    <name type="scientific">Aureobasidium subglaciale (strain EXF-2481)</name>
    <name type="common">Aureobasidium pullulans var. subglaciale</name>
    <dbReference type="NCBI Taxonomy" id="1043005"/>
    <lineage>
        <taxon>Eukaryota</taxon>
        <taxon>Fungi</taxon>
        <taxon>Dikarya</taxon>
        <taxon>Ascomycota</taxon>
        <taxon>Pezizomycotina</taxon>
        <taxon>Dothideomycetes</taxon>
        <taxon>Dothideomycetidae</taxon>
        <taxon>Dothideales</taxon>
        <taxon>Saccotheciaceae</taxon>
        <taxon>Aureobasidium</taxon>
    </lineage>
</organism>
<keyword evidence="3" id="KW-1185">Reference proteome</keyword>
<dbReference type="GO" id="GO:0016491">
    <property type="term" value="F:oxidoreductase activity"/>
    <property type="evidence" value="ECO:0007669"/>
    <property type="project" value="InterPro"/>
</dbReference>
<name>A0A074Z267_AURSE</name>
<dbReference type="PANTHER" id="PTHR40260:SF2">
    <property type="entry name" value="BLR8190 PROTEIN"/>
    <property type="match status" value="1"/>
</dbReference>
<dbReference type="GeneID" id="25367117"/>
<dbReference type="InterPro" id="IPR011008">
    <property type="entry name" value="Dimeric_a/b-barrel"/>
</dbReference>
<evidence type="ECO:0000256" key="1">
    <source>
        <dbReference type="ARBA" id="ARBA00005986"/>
    </source>
</evidence>